<proteinExistence type="predicted"/>
<dbReference type="AlphaFoldDB" id="D0A0W0"/>
<name>D0A0W0_TRYB9</name>
<evidence type="ECO:0000256" key="1">
    <source>
        <dbReference type="SAM" id="MobiDB-lite"/>
    </source>
</evidence>
<keyword evidence="2" id="KW-1133">Transmembrane helix</keyword>
<accession>D0A0W0</accession>
<dbReference type="RefSeq" id="XP_011779132.1">
    <property type="nucleotide sequence ID" value="XM_011780830.1"/>
</dbReference>
<evidence type="ECO:0000313" key="4">
    <source>
        <dbReference type="Proteomes" id="UP000002316"/>
    </source>
</evidence>
<keyword evidence="2" id="KW-0472">Membrane</keyword>
<gene>
    <name evidence="3" type="ORF">TbgDal_X19760</name>
</gene>
<organism evidence="3 4">
    <name type="scientific">Trypanosoma brucei gambiense (strain MHOM/CI/86/DAL972)</name>
    <dbReference type="NCBI Taxonomy" id="679716"/>
    <lineage>
        <taxon>Eukaryota</taxon>
        <taxon>Discoba</taxon>
        <taxon>Euglenozoa</taxon>
        <taxon>Kinetoplastea</taxon>
        <taxon>Metakinetoplastina</taxon>
        <taxon>Trypanosomatida</taxon>
        <taxon>Trypanosomatidae</taxon>
        <taxon>Trypanosoma</taxon>
    </lineage>
</organism>
<dbReference type="KEGG" id="tbg:TbgDal_X19760"/>
<feature type="transmembrane region" description="Helical" evidence="2">
    <location>
        <begin position="7"/>
        <end position="28"/>
    </location>
</feature>
<dbReference type="Proteomes" id="UP000002316">
    <property type="component" value="Chromosome 10"/>
</dbReference>
<keyword evidence="2" id="KW-0812">Transmembrane</keyword>
<reference evidence="4" key="1">
    <citation type="journal article" date="2010" name="PLoS Negl. Trop. Dis.">
        <title>The genome sequence of Trypanosoma brucei gambiense, causative agent of chronic human african trypanosomiasis.</title>
        <authorList>
            <person name="Jackson A.P."/>
            <person name="Sanders M."/>
            <person name="Berry A."/>
            <person name="McQuillan J."/>
            <person name="Aslett M.A."/>
            <person name="Quail M.A."/>
            <person name="Chukualim B."/>
            <person name="Capewell P."/>
            <person name="MacLeod A."/>
            <person name="Melville S.E."/>
            <person name="Gibson W."/>
            <person name="Barry J.D."/>
            <person name="Berriman M."/>
            <person name="Hertz-Fowler C."/>
        </authorList>
    </citation>
    <scope>NUCLEOTIDE SEQUENCE [LARGE SCALE GENOMIC DNA]</scope>
    <source>
        <strain evidence="4">MHOM/CI/86/DAL972</strain>
    </source>
</reference>
<dbReference type="EMBL" id="FN554973">
    <property type="protein sequence ID" value="CBH16868.1"/>
    <property type="molecule type" value="Genomic_DNA"/>
</dbReference>
<evidence type="ECO:0000256" key="2">
    <source>
        <dbReference type="SAM" id="Phobius"/>
    </source>
</evidence>
<feature type="compositionally biased region" description="Polar residues" evidence="1">
    <location>
        <begin position="93"/>
        <end position="102"/>
    </location>
</feature>
<feature type="region of interest" description="Disordered" evidence="1">
    <location>
        <begin position="83"/>
        <end position="102"/>
    </location>
</feature>
<evidence type="ECO:0000313" key="3">
    <source>
        <dbReference type="EMBL" id="CBH16868.1"/>
    </source>
</evidence>
<protein>
    <submittedName>
        <fullName evidence="3">Uncharacterized protein</fullName>
    </submittedName>
</protein>
<sequence length="102" mass="11657">MTTRPLYYFVKSITFLLLSCHAVCFLSLSRVVPLSGDSPLSAHFFTASSSLHRCVVPYFRVRRRKEPMYPPWEHATQHHLHFRHSSGPKATNLVESSVGITK</sequence>
<dbReference type="GeneID" id="23865233"/>